<dbReference type="InterPro" id="IPR027038">
    <property type="entry name" value="RanGap"/>
</dbReference>
<dbReference type="AlphaFoldDB" id="A0A0G4I602"/>
<reference evidence="4" key="1">
    <citation type="submission" date="2014-11" db="EMBL/GenBank/DDBJ databases">
        <authorList>
            <person name="Otto D Thomas"/>
            <person name="Naeem Raeece"/>
        </authorList>
    </citation>
    <scope>NUCLEOTIDE SEQUENCE</scope>
</reference>
<dbReference type="GO" id="GO:0006913">
    <property type="term" value="P:nucleocytoplasmic transport"/>
    <property type="evidence" value="ECO:0007669"/>
    <property type="project" value="TreeGrafter"/>
</dbReference>
<dbReference type="Gene3D" id="3.80.10.10">
    <property type="entry name" value="Ribonuclease Inhibitor"/>
    <property type="match status" value="4"/>
</dbReference>
<dbReference type="PhylomeDB" id="A0A0G4I602"/>
<dbReference type="EMBL" id="CDMZ01005227">
    <property type="protein sequence ID" value="CEM52352.1"/>
    <property type="molecule type" value="Genomic_DNA"/>
</dbReference>
<dbReference type="GO" id="GO:0005634">
    <property type="term" value="C:nucleus"/>
    <property type="evidence" value="ECO:0007669"/>
    <property type="project" value="TreeGrafter"/>
</dbReference>
<dbReference type="PANTHER" id="PTHR24113:SF12">
    <property type="entry name" value="RAN GTPASE-ACTIVATING PROTEIN 1"/>
    <property type="match status" value="1"/>
</dbReference>
<keyword evidence="2" id="KW-0433">Leucine-rich repeat</keyword>
<dbReference type="VEuPathDB" id="CryptoDB:Cvel_1875"/>
<evidence type="ECO:0000256" key="3">
    <source>
        <dbReference type="ARBA" id="ARBA00022737"/>
    </source>
</evidence>
<dbReference type="GO" id="GO:0031267">
    <property type="term" value="F:small GTPase binding"/>
    <property type="evidence" value="ECO:0007669"/>
    <property type="project" value="TreeGrafter"/>
</dbReference>
<sequence>MALQSSAPEQIQGMEDPGAAMTPIVDAALSAVFGHVLPCAETISALVSHRGGFGLGWVLLQFMRTGRFLLPFGSLDLTDFSLGAAKLELLFSSLCFPSDPSTLLETLKCGPTVCKGRSLAVLIDFLQRLKASAGEVGGLSISLKNLILAKCDLGDTDVCVLFPSLPPSLCSLDLSDNLLRSGSMGALGRVLSFNWLPSLVDLDLSNNYLGPGGMRAFAKGLQASAHGLSLQSLKLRGTGVGAEGLGALAEGLKEGKTRSMRHLDLGSLDWDAKGVKSLTEMLNTSALPGLRSLDLSDQIGDSEDIEDEARSEGAAALGRLLSSTGLRGLEDLNLSLVWTGGGEACAKAIAARHLPNLRSLSLRETDMVPSGVLDLANAFAAGKAPELRVFRLVDCWVPDHLQSSDADPTFEVPDALVKALNSGHLSQLTVLQLQEVYDFFGAGFNSLLRCLAEGPLPVLQSLDLQALNSPPFLGGMVSLSVDEGVTALAEGMGGGKFPLLENFVFSIPSSRMKLGGECIRLLCRALVSGKVSTLKRLELSWTEEGGEGIRGLVEGLREQTPPPLEHLSLYCCFGQRDEESQGMVACREVGEILSTCKVPTLKSIELRLPDAGSLSFLCQGLLLGSLPPSLVVDLYGIVGEAGNEAVERLSEILCAGKMTGLQTLSLSGLNQEMARGFGEALTHAESSLACLERVNAGINGAEREAGIAAFLNGMRAGPSRLPSLRLLDFGGLWHGDALGVGGARGFFFVVSSGKIPSLERLHVDCRELGGEGMHAFSRTLSSPHISRLQELEVTFQEGNSGDAEMGMLSVGLGFGQLRGLQELTFGGLTGAGLETLCVGLAGGTLCSLRKLSLQQNPLGAAGGVALAGIVNAEKLPSLRELEVDHTGIGDEGVTALSEAWLERQPPPLEIMRMGVAEIGDDGLEPLVRILASGRLSLLKKFKLEGNRFSAAAKHLLCDFPSVFARYIGE</sequence>
<dbReference type="Pfam" id="PF13516">
    <property type="entry name" value="LRR_6"/>
    <property type="match status" value="4"/>
</dbReference>
<protein>
    <submittedName>
        <fullName evidence="4">Uncharacterized protein</fullName>
    </submittedName>
</protein>
<evidence type="ECO:0000256" key="1">
    <source>
        <dbReference type="ARBA" id="ARBA00022468"/>
    </source>
</evidence>
<keyword evidence="3" id="KW-0677">Repeat</keyword>
<dbReference type="InterPro" id="IPR032675">
    <property type="entry name" value="LRR_dom_sf"/>
</dbReference>
<dbReference type="GO" id="GO:0048471">
    <property type="term" value="C:perinuclear region of cytoplasm"/>
    <property type="evidence" value="ECO:0007669"/>
    <property type="project" value="TreeGrafter"/>
</dbReference>
<proteinExistence type="predicted"/>
<dbReference type="SMART" id="SM00368">
    <property type="entry name" value="LRR_RI"/>
    <property type="match status" value="8"/>
</dbReference>
<keyword evidence="1" id="KW-0343">GTPase activation</keyword>
<organism evidence="4">
    <name type="scientific">Chromera velia CCMP2878</name>
    <dbReference type="NCBI Taxonomy" id="1169474"/>
    <lineage>
        <taxon>Eukaryota</taxon>
        <taxon>Sar</taxon>
        <taxon>Alveolata</taxon>
        <taxon>Colpodellida</taxon>
        <taxon>Chromeraceae</taxon>
        <taxon>Chromera</taxon>
    </lineage>
</organism>
<gene>
    <name evidence="4" type="ORF">Cvel_1875</name>
</gene>
<evidence type="ECO:0000313" key="4">
    <source>
        <dbReference type="EMBL" id="CEM52352.1"/>
    </source>
</evidence>
<evidence type="ECO:0000256" key="2">
    <source>
        <dbReference type="ARBA" id="ARBA00022614"/>
    </source>
</evidence>
<accession>A0A0G4I602</accession>
<dbReference type="GO" id="GO:0005096">
    <property type="term" value="F:GTPase activator activity"/>
    <property type="evidence" value="ECO:0007669"/>
    <property type="project" value="UniProtKB-KW"/>
</dbReference>
<name>A0A0G4I602_9ALVE</name>
<dbReference type="GO" id="GO:0005829">
    <property type="term" value="C:cytosol"/>
    <property type="evidence" value="ECO:0007669"/>
    <property type="project" value="TreeGrafter"/>
</dbReference>
<dbReference type="InterPro" id="IPR001611">
    <property type="entry name" value="Leu-rich_rpt"/>
</dbReference>
<dbReference type="SUPFAM" id="SSF52047">
    <property type="entry name" value="RNI-like"/>
    <property type="match status" value="3"/>
</dbReference>
<dbReference type="PANTHER" id="PTHR24113">
    <property type="entry name" value="RAN GTPASE-ACTIVATING PROTEIN 1"/>
    <property type="match status" value="1"/>
</dbReference>